<evidence type="ECO:0000313" key="1">
    <source>
        <dbReference type="EMBL" id="JAH15122.1"/>
    </source>
</evidence>
<name>A0A0E9QF30_ANGAN</name>
<reference evidence="1" key="1">
    <citation type="submission" date="2014-11" db="EMBL/GenBank/DDBJ databases">
        <authorList>
            <person name="Amaro Gonzalez C."/>
        </authorList>
    </citation>
    <scope>NUCLEOTIDE SEQUENCE</scope>
</reference>
<dbReference type="EMBL" id="GBXM01093455">
    <property type="protein sequence ID" value="JAH15122.1"/>
    <property type="molecule type" value="Transcribed_RNA"/>
</dbReference>
<sequence>MTVREHFCFFLKSAAMPTYCAYFHPQPIRSESFSHVSSLISSECERGGVSGRCVNV</sequence>
<organism evidence="1">
    <name type="scientific">Anguilla anguilla</name>
    <name type="common">European freshwater eel</name>
    <name type="synonym">Muraena anguilla</name>
    <dbReference type="NCBI Taxonomy" id="7936"/>
    <lineage>
        <taxon>Eukaryota</taxon>
        <taxon>Metazoa</taxon>
        <taxon>Chordata</taxon>
        <taxon>Craniata</taxon>
        <taxon>Vertebrata</taxon>
        <taxon>Euteleostomi</taxon>
        <taxon>Actinopterygii</taxon>
        <taxon>Neopterygii</taxon>
        <taxon>Teleostei</taxon>
        <taxon>Anguilliformes</taxon>
        <taxon>Anguillidae</taxon>
        <taxon>Anguilla</taxon>
    </lineage>
</organism>
<dbReference type="AlphaFoldDB" id="A0A0E9QF30"/>
<reference evidence="1" key="2">
    <citation type="journal article" date="2015" name="Fish Shellfish Immunol.">
        <title>Early steps in the European eel (Anguilla anguilla)-Vibrio vulnificus interaction in the gills: Role of the RtxA13 toxin.</title>
        <authorList>
            <person name="Callol A."/>
            <person name="Pajuelo D."/>
            <person name="Ebbesson L."/>
            <person name="Teles M."/>
            <person name="MacKenzie S."/>
            <person name="Amaro C."/>
        </authorList>
    </citation>
    <scope>NUCLEOTIDE SEQUENCE</scope>
</reference>
<protein>
    <submittedName>
        <fullName evidence="1">Uncharacterized protein</fullName>
    </submittedName>
</protein>
<accession>A0A0E9QF30</accession>
<proteinExistence type="predicted"/>